<evidence type="ECO:0000313" key="4">
    <source>
        <dbReference type="EMBL" id="JAP24048.1"/>
    </source>
</evidence>
<keyword evidence="1" id="KW-0433">Leucine-rich repeat</keyword>
<dbReference type="AlphaFoldDB" id="A0A0V0HVZ5"/>
<name>A0A0V0HVZ5_SOLCH</name>
<accession>A0A0V0HVZ5</accession>
<proteinExistence type="predicted"/>
<evidence type="ECO:0000256" key="1">
    <source>
        <dbReference type="ARBA" id="ARBA00022614"/>
    </source>
</evidence>
<evidence type="ECO:0000259" key="3">
    <source>
        <dbReference type="Pfam" id="PF20160"/>
    </source>
</evidence>
<sequence length="194" mass="22095">MGTSISVNLPKNWYVSDNFLGFAVCYSGYLNDCITAHLIPLCDDGMSSMTQKFALSNHSQYSSHTIEFLLVPLGGLWDASNANEKTPNDYGCIKLDVFGEEKEFGVRLLYKTESELDFIDDIDDDFGETDDSGEKVKFGVRLLYKDESELCIRIRKSRYEEEASCSKKHFKLSRVLGFAHCWRKKKNAQGRVKL</sequence>
<dbReference type="EMBL" id="GEDG01014811">
    <property type="protein sequence ID" value="JAP24048.1"/>
    <property type="molecule type" value="Transcribed_RNA"/>
</dbReference>
<keyword evidence="2" id="KW-0677">Repeat</keyword>
<reference evidence="4" key="1">
    <citation type="submission" date="2015-12" db="EMBL/GenBank/DDBJ databases">
        <title>Gene expression during late stages of embryo sac development: a critical building block for successful pollen-pistil interactions.</title>
        <authorList>
            <person name="Liu Y."/>
            <person name="Joly V."/>
            <person name="Sabar M."/>
            <person name="Matton D.P."/>
        </authorList>
    </citation>
    <scope>NUCLEOTIDE SEQUENCE</scope>
</reference>
<dbReference type="InterPro" id="IPR045344">
    <property type="entry name" value="C-JID"/>
</dbReference>
<feature type="domain" description="C-JID" evidence="3">
    <location>
        <begin position="1"/>
        <end position="115"/>
    </location>
</feature>
<dbReference type="Pfam" id="PF20160">
    <property type="entry name" value="C-JID"/>
    <property type="match status" value="1"/>
</dbReference>
<organism evidence="4">
    <name type="scientific">Solanum chacoense</name>
    <name type="common">Chaco potato</name>
    <dbReference type="NCBI Taxonomy" id="4108"/>
    <lineage>
        <taxon>Eukaryota</taxon>
        <taxon>Viridiplantae</taxon>
        <taxon>Streptophyta</taxon>
        <taxon>Embryophyta</taxon>
        <taxon>Tracheophyta</taxon>
        <taxon>Spermatophyta</taxon>
        <taxon>Magnoliopsida</taxon>
        <taxon>eudicotyledons</taxon>
        <taxon>Gunneridae</taxon>
        <taxon>Pentapetalae</taxon>
        <taxon>asterids</taxon>
        <taxon>lamiids</taxon>
        <taxon>Solanales</taxon>
        <taxon>Solanaceae</taxon>
        <taxon>Solanoideae</taxon>
        <taxon>Solaneae</taxon>
        <taxon>Solanum</taxon>
    </lineage>
</organism>
<protein>
    <submittedName>
        <fullName evidence="4">Putative ovule protein</fullName>
    </submittedName>
</protein>
<evidence type="ECO:0000256" key="2">
    <source>
        <dbReference type="ARBA" id="ARBA00022737"/>
    </source>
</evidence>